<evidence type="ECO:0000313" key="1">
    <source>
        <dbReference type="EMBL" id="MBB6051240.1"/>
    </source>
</evidence>
<protein>
    <submittedName>
        <fullName evidence="1">Uncharacterized protein</fullName>
    </submittedName>
</protein>
<dbReference type="InterPro" id="IPR008930">
    <property type="entry name" value="Terpenoid_cyclase/PrenylTrfase"/>
</dbReference>
<organism evidence="1 2">
    <name type="scientific">Armatimonas rosea</name>
    <dbReference type="NCBI Taxonomy" id="685828"/>
    <lineage>
        <taxon>Bacteria</taxon>
        <taxon>Bacillati</taxon>
        <taxon>Armatimonadota</taxon>
        <taxon>Armatimonadia</taxon>
        <taxon>Armatimonadales</taxon>
        <taxon>Armatimonadaceae</taxon>
        <taxon>Armatimonas</taxon>
    </lineage>
</organism>
<sequence>MFSLDAAQKALIAQCDSLVALQQPDGSLHRADWGLDDPGGTCSLVALCLYTGRHVDAAERALDYLEAYQRASGLTDLRDCNFDSSPDAGFILQALCPAILAVRHERTEAFLRRMVAGALTGGFHTPNHRWVMSAGLALAERCFPDLSEQIRPVIESYLAEGYDLNADGAWIERSAGVYDAICAKSLLILAECGYQRDVSLETVRRNLELNLQLFHADGTIETGLSRRQDHGTRAVPSSLIVPFLWAGTLLKEPRFLQAAAYLQIKAPADGYSLTQFLRQYGEPEALTPALPESYAAHFPVLEAHRIRRGSLSATVFGGTTRLLHVVYGQAELVSVKVSQSYFGVGRFVGDRIWEDDGAVTLRSEGKLSPYRPGYELPLGRPVPVESYTAMRAERELRRVPYCTSELVVTESDEGLTLRYVTLDGMDRVPAQLALDFAPGGVWETDDTAFQPQAGQVVFLKRGAGRMRYGRDIIEVSPGACAHQMWAMRDSEPAPGLVRVLLTYLTPLDQSVALKMTRI</sequence>
<dbReference type="SUPFAM" id="SSF48239">
    <property type="entry name" value="Terpenoid cyclases/Protein prenyltransferases"/>
    <property type="match status" value="1"/>
</dbReference>
<accession>A0A7W9W7M4</accession>
<dbReference type="Proteomes" id="UP000520814">
    <property type="component" value="Unassembled WGS sequence"/>
</dbReference>
<dbReference type="AlphaFoldDB" id="A0A7W9W7M4"/>
<proteinExistence type="predicted"/>
<dbReference type="RefSeq" id="WP_184197824.1">
    <property type="nucleotide sequence ID" value="NZ_JACHGW010000003.1"/>
</dbReference>
<evidence type="ECO:0000313" key="2">
    <source>
        <dbReference type="Proteomes" id="UP000520814"/>
    </source>
</evidence>
<reference evidence="1 2" key="1">
    <citation type="submission" date="2020-08" db="EMBL/GenBank/DDBJ databases">
        <title>Genomic Encyclopedia of Type Strains, Phase IV (KMG-IV): sequencing the most valuable type-strain genomes for metagenomic binning, comparative biology and taxonomic classification.</title>
        <authorList>
            <person name="Goeker M."/>
        </authorList>
    </citation>
    <scope>NUCLEOTIDE SEQUENCE [LARGE SCALE GENOMIC DNA]</scope>
    <source>
        <strain evidence="1 2">DSM 23562</strain>
    </source>
</reference>
<name>A0A7W9W7M4_ARMRO</name>
<gene>
    <name evidence="1" type="ORF">HNQ39_003050</name>
</gene>
<comment type="caution">
    <text evidence="1">The sequence shown here is derived from an EMBL/GenBank/DDBJ whole genome shotgun (WGS) entry which is preliminary data.</text>
</comment>
<dbReference type="EMBL" id="JACHGW010000003">
    <property type="protein sequence ID" value="MBB6051240.1"/>
    <property type="molecule type" value="Genomic_DNA"/>
</dbReference>
<keyword evidence="2" id="KW-1185">Reference proteome</keyword>